<evidence type="ECO:0000313" key="1">
    <source>
        <dbReference type="EMBL" id="WAJ71127.1"/>
    </source>
</evidence>
<dbReference type="EMBL" id="CP109965">
    <property type="protein sequence ID" value="WAJ71127.1"/>
    <property type="molecule type" value="Genomic_DNA"/>
</dbReference>
<dbReference type="Proteomes" id="UP001163726">
    <property type="component" value="Chromosome"/>
</dbReference>
<organism evidence="1 2">
    <name type="scientific">Catenovulum adriaticum</name>
    <dbReference type="NCBI Taxonomy" id="2984846"/>
    <lineage>
        <taxon>Bacteria</taxon>
        <taxon>Pseudomonadati</taxon>
        <taxon>Pseudomonadota</taxon>
        <taxon>Gammaproteobacteria</taxon>
        <taxon>Alteromonadales</taxon>
        <taxon>Alteromonadaceae</taxon>
        <taxon>Catenovulum</taxon>
    </lineage>
</organism>
<proteinExistence type="predicted"/>
<protein>
    <submittedName>
        <fullName evidence="1">Uncharacterized protein</fullName>
    </submittedName>
</protein>
<sequence length="107" mass="12632">MRVTQFIDLKSKQLAFYVRAFLSHSIEYAELDIFIWDTFEEWTQVTVSVNDPYSAKERVFWHLIHQISFWPQDTLLHDTLLNDELNICSNYINGDGSFPMDCVGIRP</sequence>
<reference evidence="1" key="1">
    <citation type="submission" date="2022-10" db="EMBL/GenBank/DDBJ databases">
        <title>Catenovulum adriacola sp. nov. isolated in the Harbour of Susak.</title>
        <authorList>
            <person name="Schoch T."/>
            <person name="Reich S.J."/>
            <person name="Stoeferle S."/>
            <person name="Flaiz M."/>
            <person name="Kazda M."/>
            <person name="Riedel C.U."/>
            <person name="Duerre P."/>
        </authorList>
    </citation>
    <scope>NUCLEOTIDE SEQUENCE</scope>
    <source>
        <strain evidence="1">TS8</strain>
    </source>
</reference>
<keyword evidence="2" id="KW-1185">Reference proteome</keyword>
<gene>
    <name evidence="1" type="ORF">OLW01_04785</name>
</gene>
<dbReference type="RefSeq" id="WP_268075591.1">
    <property type="nucleotide sequence ID" value="NZ_CP109965.1"/>
</dbReference>
<accession>A0ABY7AQT8</accession>
<name>A0ABY7AQT8_9ALTE</name>
<evidence type="ECO:0000313" key="2">
    <source>
        <dbReference type="Proteomes" id="UP001163726"/>
    </source>
</evidence>